<dbReference type="InterPro" id="IPR002048">
    <property type="entry name" value="EF_hand_dom"/>
</dbReference>
<dbReference type="PROSITE" id="PS00018">
    <property type="entry name" value="EF_HAND_1"/>
    <property type="match status" value="2"/>
</dbReference>
<feature type="domain" description="EF-hand" evidence="3">
    <location>
        <begin position="119"/>
        <end position="154"/>
    </location>
</feature>
<dbReference type="InterPro" id="IPR018247">
    <property type="entry name" value="EF_Hand_1_Ca_BS"/>
</dbReference>
<gene>
    <name evidence="4" type="ORF">RR48_15263</name>
</gene>
<feature type="domain" description="EF-hand" evidence="3">
    <location>
        <begin position="83"/>
        <end position="118"/>
    </location>
</feature>
<dbReference type="SUPFAM" id="SSF47473">
    <property type="entry name" value="EF-hand"/>
    <property type="match status" value="1"/>
</dbReference>
<dbReference type="PANTHER" id="PTHR23048">
    <property type="entry name" value="MYOSIN LIGHT CHAIN 1, 3"/>
    <property type="match status" value="1"/>
</dbReference>
<keyword evidence="5" id="KW-1185">Reference proteome</keyword>
<dbReference type="InterPro" id="IPR050230">
    <property type="entry name" value="CALM/Myosin/TropC-like"/>
</dbReference>
<dbReference type="FunFam" id="1.10.238.10:FF:000028">
    <property type="entry name" value="Putative calcium-binding mitochondrial carrier protein scamc-2"/>
    <property type="match status" value="1"/>
</dbReference>
<evidence type="ECO:0000256" key="2">
    <source>
        <dbReference type="ARBA" id="ARBA00022837"/>
    </source>
</evidence>
<evidence type="ECO:0000313" key="5">
    <source>
        <dbReference type="Proteomes" id="UP000053240"/>
    </source>
</evidence>
<name>A0A194QUH8_PAPMA</name>
<evidence type="ECO:0000313" key="4">
    <source>
        <dbReference type="EMBL" id="KPJ09122.1"/>
    </source>
</evidence>
<proteinExistence type="predicted"/>
<dbReference type="SMART" id="SM00054">
    <property type="entry name" value="EFh"/>
    <property type="match status" value="3"/>
</dbReference>
<dbReference type="STRING" id="76193.A0A194QUH8"/>
<dbReference type="PANTHER" id="PTHR23048:SF0">
    <property type="entry name" value="CALMODULIN LIKE 3"/>
    <property type="match status" value="1"/>
</dbReference>
<evidence type="ECO:0000259" key="3">
    <source>
        <dbReference type="PROSITE" id="PS50222"/>
    </source>
</evidence>
<dbReference type="Gene3D" id="1.10.238.10">
    <property type="entry name" value="EF-hand"/>
    <property type="match status" value="2"/>
</dbReference>
<dbReference type="InParanoid" id="A0A194QUH8"/>
<dbReference type="GO" id="GO:0005509">
    <property type="term" value="F:calcium ion binding"/>
    <property type="evidence" value="ECO:0007669"/>
    <property type="project" value="InterPro"/>
</dbReference>
<dbReference type="EMBL" id="KQ461108">
    <property type="protein sequence ID" value="KPJ09122.1"/>
    <property type="molecule type" value="Genomic_DNA"/>
</dbReference>
<dbReference type="Proteomes" id="UP000053240">
    <property type="component" value="Unassembled WGS sequence"/>
</dbReference>
<dbReference type="GO" id="GO:0016460">
    <property type="term" value="C:myosin II complex"/>
    <property type="evidence" value="ECO:0007669"/>
    <property type="project" value="TreeGrafter"/>
</dbReference>
<sequence length="206" mass="23605">MVQCHPPLELEELPKEDEERLEKLFSKLDTDGNGKIDIHDLSVALKELAPHINRSYAEKFIAKSGWKEAGDVTLSEFIHYVREHEKNLRLQFSHLDKNKDGKVDLEELISAFADLGIAIGRNEATNLLKRMDQDGSLNISYDEWRDYLLLAPATDIHALIHFWRHSTARCAAQLGHQSPQWVRLWALALRMLVISANVTNDLRCVN</sequence>
<organism evidence="4 5">
    <name type="scientific">Papilio machaon</name>
    <name type="common">Old World swallowtail butterfly</name>
    <dbReference type="NCBI Taxonomy" id="76193"/>
    <lineage>
        <taxon>Eukaryota</taxon>
        <taxon>Metazoa</taxon>
        <taxon>Ecdysozoa</taxon>
        <taxon>Arthropoda</taxon>
        <taxon>Hexapoda</taxon>
        <taxon>Insecta</taxon>
        <taxon>Pterygota</taxon>
        <taxon>Neoptera</taxon>
        <taxon>Endopterygota</taxon>
        <taxon>Lepidoptera</taxon>
        <taxon>Glossata</taxon>
        <taxon>Ditrysia</taxon>
        <taxon>Papilionoidea</taxon>
        <taxon>Papilionidae</taxon>
        <taxon>Papilioninae</taxon>
        <taxon>Papilio</taxon>
    </lineage>
</organism>
<dbReference type="AlphaFoldDB" id="A0A194QUH8"/>
<dbReference type="InterPro" id="IPR011992">
    <property type="entry name" value="EF-hand-dom_pair"/>
</dbReference>
<dbReference type="Pfam" id="PF13499">
    <property type="entry name" value="EF-hand_7"/>
    <property type="match status" value="2"/>
</dbReference>
<evidence type="ECO:0000256" key="1">
    <source>
        <dbReference type="ARBA" id="ARBA00022737"/>
    </source>
</evidence>
<accession>A0A194QUH8</accession>
<keyword evidence="1" id="KW-0677">Repeat</keyword>
<feature type="domain" description="EF-hand" evidence="3">
    <location>
        <begin position="16"/>
        <end position="51"/>
    </location>
</feature>
<dbReference type="CDD" id="cd00051">
    <property type="entry name" value="EFh"/>
    <property type="match status" value="2"/>
</dbReference>
<protein>
    <submittedName>
        <fullName evidence="4">Calcium-binding mitochondrial carrier protein SCaMC-2</fullName>
    </submittedName>
</protein>
<keyword evidence="2" id="KW-0106">Calcium</keyword>
<dbReference type="PROSITE" id="PS50222">
    <property type="entry name" value="EF_HAND_2"/>
    <property type="match status" value="3"/>
</dbReference>
<reference evidence="4 5" key="1">
    <citation type="journal article" date="2015" name="Nat. Commun.">
        <title>Outbred genome sequencing and CRISPR/Cas9 gene editing in butterflies.</title>
        <authorList>
            <person name="Li X."/>
            <person name="Fan D."/>
            <person name="Zhang W."/>
            <person name="Liu G."/>
            <person name="Zhang L."/>
            <person name="Zhao L."/>
            <person name="Fang X."/>
            <person name="Chen L."/>
            <person name="Dong Y."/>
            <person name="Chen Y."/>
            <person name="Ding Y."/>
            <person name="Zhao R."/>
            <person name="Feng M."/>
            <person name="Zhu Y."/>
            <person name="Feng Y."/>
            <person name="Jiang X."/>
            <person name="Zhu D."/>
            <person name="Xiang H."/>
            <person name="Feng X."/>
            <person name="Li S."/>
            <person name="Wang J."/>
            <person name="Zhang G."/>
            <person name="Kronforst M.R."/>
            <person name="Wang W."/>
        </authorList>
    </citation>
    <scope>NUCLEOTIDE SEQUENCE [LARGE SCALE GENOMIC DNA]</scope>
    <source>
        <strain evidence="4">Ya'a_city_454_Pm</strain>
        <tissue evidence="4">Whole body</tissue>
    </source>
</reference>